<protein>
    <recommendedName>
        <fullName evidence="3">Protein kinase domain-containing protein</fullName>
    </recommendedName>
</protein>
<sequence length="150" mass="17115">MAHLRGCATVLGHQLPENRPSTSNGVTISEKTEIFAFGSTLYEMVTGDEPYSGKDESEIEDLYRRNIFPDITSIGPLGPVIIRCWTSDFHHVKEVAECIEAKNDTKPSPAECTRSFFCVCLGCIRLSEYYSIKYPLILHWMELFQRIYIQ</sequence>
<dbReference type="OrthoDB" id="1668230at2759"/>
<dbReference type="AlphaFoldDB" id="A0A319DSG1"/>
<name>A0A319DSG1_9EURO</name>
<dbReference type="InterPro" id="IPR011009">
    <property type="entry name" value="Kinase-like_dom_sf"/>
</dbReference>
<keyword evidence="2" id="KW-1185">Reference proteome</keyword>
<evidence type="ECO:0000313" key="2">
    <source>
        <dbReference type="Proteomes" id="UP000247810"/>
    </source>
</evidence>
<gene>
    <name evidence="1" type="ORF">BO71DRAFT_475276</name>
</gene>
<dbReference type="Gene3D" id="1.10.510.10">
    <property type="entry name" value="Transferase(Phosphotransferase) domain 1"/>
    <property type="match status" value="1"/>
</dbReference>
<accession>A0A319DSG1</accession>
<dbReference type="STRING" id="1448320.A0A319DSG1"/>
<dbReference type="EMBL" id="KZ825803">
    <property type="protein sequence ID" value="PYH99364.1"/>
    <property type="molecule type" value="Genomic_DNA"/>
</dbReference>
<proteinExistence type="predicted"/>
<organism evidence="1 2">
    <name type="scientific">Aspergillus ellipticus CBS 707.79</name>
    <dbReference type="NCBI Taxonomy" id="1448320"/>
    <lineage>
        <taxon>Eukaryota</taxon>
        <taxon>Fungi</taxon>
        <taxon>Dikarya</taxon>
        <taxon>Ascomycota</taxon>
        <taxon>Pezizomycotina</taxon>
        <taxon>Eurotiomycetes</taxon>
        <taxon>Eurotiomycetidae</taxon>
        <taxon>Eurotiales</taxon>
        <taxon>Aspergillaceae</taxon>
        <taxon>Aspergillus</taxon>
        <taxon>Aspergillus subgen. Circumdati</taxon>
    </lineage>
</organism>
<dbReference type="VEuPathDB" id="FungiDB:BO71DRAFT_475276"/>
<reference evidence="1 2" key="1">
    <citation type="submission" date="2018-02" db="EMBL/GenBank/DDBJ databases">
        <title>The genomes of Aspergillus section Nigri reveals drivers in fungal speciation.</title>
        <authorList>
            <consortium name="DOE Joint Genome Institute"/>
            <person name="Vesth T.C."/>
            <person name="Nybo J."/>
            <person name="Theobald S."/>
            <person name="Brandl J."/>
            <person name="Frisvad J.C."/>
            <person name="Nielsen K.F."/>
            <person name="Lyhne E.K."/>
            <person name="Kogle M.E."/>
            <person name="Kuo A."/>
            <person name="Riley R."/>
            <person name="Clum A."/>
            <person name="Nolan M."/>
            <person name="Lipzen A."/>
            <person name="Salamov A."/>
            <person name="Henrissat B."/>
            <person name="Wiebenga A."/>
            <person name="De vries R.P."/>
            <person name="Grigoriev I.V."/>
            <person name="Mortensen U.H."/>
            <person name="Andersen M.R."/>
            <person name="Baker S.E."/>
        </authorList>
    </citation>
    <scope>NUCLEOTIDE SEQUENCE [LARGE SCALE GENOMIC DNA]</scope>
    <source>
        <strain evidence="1 2">CBS 707.79</strain>
    </source>
</reference>
<evidence type="ECO:0008006" key="3">
    <source>
        <dbReference type="Google" id="ProtNLM"/>
    </source>
</evidence>
<evidence type="ECO:0000313" key="1">
    <source>
        <dbReference type="EMBL" id="PYH99364.1"/>
    </source>
</evidence>
<dbReference type="Proteomes" id="UP000247810">
    <property type="component" value="Unassembled WGS sequence"/>
</dbReference>
<dbReference type="SUPFAM" id="SSF56112">
    <property type="entry name" value="Protein kinase-like (PK-like)"/>
    <property type="match status" value="1"/>
</dbReference>